<feature type="domain" description="Transcription regulator TrmB N-terminal" evidence="1">
    <location>
        <begin position="7"/>
        <end position="71"/>
    </location>
</feature>
<dbReference type="PANTHER" id="PTHR34293:SF1">
    <property type="entry name" value="HTH-TYPE TRANSCRIPTIONAL REGULATOR TRMBL2"/>
    <property type="match status" value="1"/>
</dbReference>
<dbReference type="EMBL" id="MHKI01000009">
    <property type="protein sequence ID" value="OGY87408.1"/>
    <property type="molecule type" value="Genomic_DNA"/>
</dbReference>
<accession>A0A1G2BDW1</accession>
<dbReference type="SUPFAM" id="SSF46785">
    <property type="entry name" value="Winged helix' DNA-binding domain"/>
    <property type="match status" value="1"/>
</dbReference>
<dbReference type="InterPro" id="IPR036388">
    <property type="entry name" value="WH-like_DNA-bd_sf"/>
</dbReference>
<name>A0A1G2BDW1_9BACT</name>
<dbReference type="AlphaFoldDB" id="A0A1G2BDW1"/>
<organism evidence="2 3">
    <name type="scientific">Candidatus Kerfeldbacteria bacterium RIFOXYB2_FULL_38_14</name>
    <dbReference type="NCBI Taxonomy" id="1798547"/>
    <lineage>
        <taxon>Bacteria</taxon>
        <taxon>Candidatus Kerfeldiibacteriota</taxon>
    </lineage>
</organism>
<sequence>MDLTAQLKEFGLSQREATIYTTLLQLGDGSILDIARNSGLKRPTVYTSIESLESMGLIHRILHGKRVHFKPEQPQTLQLLLQQKQKNLATLIPQLEAITNVPRGTKPEIRYFEGKEAVISLYQQTFFQIQEKDEVYLFSSIRDLLTNFSELMTVFDKQAIKWKWKVREILPNTAASLQYLNENKRSVQKNPRHNTRLLPKGLDLFDVEILLLKNSIVLVSIQKNIFAVVIKSPNFIASFRSIFQATWLISTKI</sequence>
<gene>
    <name evidence="2" type="ORF">A2319_05580</name>
</gene>
<reference evidence="2 3" key="1">
    <citation type="journal article" date="2016" name="Nat. Commun.">
        <title>Thousands of microbial genomes shed light on interconnected biogeochemical processes in an aquifer system.</title>
        <authorList>
            <person name="Anantharaman K."/>
            <person name="Brown C.T."/>
            <person name="Hug L.A."/>
            <person name="Sharon I."/>
            <person name="Castelle C.J."/>
            <person name="Probst A.J."/>
            <person name="Thomas B.C."/>
            <person name="Singh A."/>
            <person name="Wilkins M.J."/>
            <person name="Karaoz U."/>
            <person name="Brodie E.L."/>
            <person name="Williams K.H."/>
            <person name="Hubbard S.S."/>
            <person name="Banfield J.F."/>
        </authorList>
    </citation>
    <scope>NUCLEOTIDE SEQUENCE [LARGE SCALE GENOMIC DNA]</scope>
</reference>
<protein>
    <recommendedName>
        <fullName evidence="1">Transcription regulator TrmB N-terminal domain-containing protein</fullName>
    </recommendedName>
</protein>
<dbReference type="InterPro" id="IPR036390">
    <property type="entry name" value="WH_DNA-bd_sf"/>
</dbReference>
<dbReference type="Pfam" id="PF01978">
    <property type="entry name" value="TrmB"/>
    <property type="match status" value="1"/>
</dbReference>
<evidence type="ECO:0000313" key="2">
    <source>
        <dbReference type="EMBL" id="OGY87408.1"/>
    </source>
</evidence>
<dbReference type="Gene3D" id="1.10.10.10">
    <property type="entry name" value="Winged helix-like DNA-binding domain superfamily/Winged helix DNA-binding domain"/>
    <property type="match status" value="1"/>
</dbReference>
<dbReference type="InterPro" id="IPR051797">
    <property type="entry name" value="TrmB-like"/>
</dbReference>
<dbReference type="Proteomes" id="UP000176420">
    <property type="component" value="Unassembled WGS sequence"/>
</dbReference>
<dbReference type="PANTHER" id="PTHR34293">
    <property type="entry name" value="HTH-TYPE TRANSCRIPTIONAL REGULATOR TRMBL2"/>
    <property type="match status" value="1"/>
</dbReference>
<proteinExistence type="predicted"/>
<dbReference type="InterPro" id="IPR002831">
    <property type="entry name" value="Tscrpt_reg_TrmB_N"/>
</dbReference>
<comment type="caution">
    <text evidence="2">The sequence shown here is derived from an EMBL/GenBank/DDBJ whole genome shotgun (WGS) entry which is preliminary data.</text>
</comment>
<evidence type="ECO:0000313" key="3">
    <source>
        <dbReference type="Proteomes" id="UP000176420"/>
    </source>
</evidence>
<evidence type="ECO:0000259" key="1">
    <source>
        <dbReference type="Pfam" id="PF01978"/>
    </source>
</evidence>